<proteinExistence type="predicted"/>
<evidence type="ECO:0000313" key="1">
    <source>
        <dbReference type="EMBL" id="GJE78099.1"/>
    </source>
</evidence>
<reference evidence="1" key="1">
    <citation type="journal article" date="2021" name="Front. Microbiol.">
        <title>Comprehensive Comparative Genomics and Phenotyping of Methylobacterium Species.</title>
        <authorList>
            <person name="Alessa O."/>
            <person name="Ogura Y."/>
            <person name="Fujitani Y."/>
            <person name="Takami H."/>
            <person name="Hayashi T."/>
            <person name="Sahin N."/>
            <person name="Tani A."/>
        </authorList>
    </citation>
    <scope>NUCLEOTIDE SEQUENCE</scope>
    <source>
        <strain evidence="1">DSM 14458</strain>
    </source>
</reference>
<protein>
    <submittedName>
        <fullName evidence="1">Uncharacterized protein</fullName>
    </submittedName>
</protein>
<evidence type="ECO:0000313" key="2">
    <source>
        <dbReference type="Proteomes" id="UP001055093"/>
    </source>
</evidence>
<dbReference type="Proteomes" id="UP001055093">
    <property type="component" value="Unassembled WGS sequence"/>
</dbReference>
<sequence>MYFNMKGFDFLRLQSGGTAAIADPLDPAVLFSGAYEDGQGLFYQQEVNSLGVANSKSYVINFSKTFARTPMVFGTLRLTQPCTQSGRTWFNAGECLAPCSYRRQPFNSVPQTDWGFYWTADTTSLGLVVSGFAGIASFLVLEIA</sequence>
<accession>A0ABQ4V3G0</accession>
<dbReference type="RefSeq" id="WP_238308682.1">
    <property type="nucleotide sequence ID" value="NZ_BPRE01000020.1"/>
</dbReference>
<reference evidence="1" key="2">
    <citation type="submission" date="2021-08" db="EMBL/GenBank/DDBJ databases">
        <authorList>
            <person name="Tani A."/>
            <person name="Ola A."/>
            <person name="Ogura Y."/>
            <person name="Katsura K."/>
            <person name="Hayashi T."/>
        </authorList>
    </citation>
    <scope>NUCLEOTIDE SEQUENCE</scope>
    <source>
        <strain evidence="1">DSM 14458</strain>
    </source>
</reference>
<keyword evidence="2" id="KW-1185">Reference proteome</keyword>
<dbReference type="EMBL" id="BPRE01000020">
    <property type="protein sequence ID" value="GJE78099.1"/>
    <property type="molecule type" value="Genomic_DNA"/>
</dbReference>
<comment type="caution">
    <text evidence="1">The sequence shown here is derived from an EMBL/GenBank/DDBJ whole genome shotgun (WGS) entry which is preliminary data.</text>
</comment>
<organism evidence="1 2">
    <name type="scientific">Methylorubrum suomiense</name>
    <dbReference type="NCBI Taxonomy" id="144191"/>
    <lineage>
        <taxon>Bacteria</taxon>
        <taxon>Pseudomonadati</taxon>
        <taxon>Pseudomonadota</taxon>
        <taxon>Alphaproteobacteria</taxon>
        <taxon>Hyphomicrobiales</taxon>
        <taxon>Methylobacteriaceae</taxon>
        <taxon>Methylorubrum</taxon>
    </lineage>
</organism>
<name>A0ABQ4V3G0_9HYPH</name>
<gene>
    <name evidence="1" type="ORF">BGCPKDLD_4710</name>
</gene>